<dbReference type="InterPro" id="IPR028998">
    <property type="entry name" value="RimP_C"/>
</dbReference>
<dbReference type="FunFam" id="3.30.300.70:FF:000001">
    <property type="entry name" value="Ribosome maturation factor RimP"/>
    <property type="match status" value="1"/>
</dbReference>
<dbReference type="OrthoDB" id="9805006at2"/>
<comment type="subcellular location">
    <subcellularLocation>
        <location evidence="3">Cytoplasm</location>
    </subcellularLocation>
</comment>
<dbReference type="GO" id="GO:0005829">
    <property type="term" value="C:cytosol"/>
    <property type="evidence" value="ECO:0007669"/>
    <property type="project" value="TreeGrafter"/>
</dbReference>
<dbReference type="Gene3D" id="2.30.30.180">
    <property type="entry name" value="Ribosome maturation factor RimP, C-terminal domain"/>
    <property type="match status" value="1"/>
</dbReference>
<dbReference type="InterPro" id="IPR035956">
    <property type="entry name" value="RimP_N_sf"/>
</dbReference>
<evidence type="ECO:0000313" key="7">
    <source>
        <dbReference type="Proteomes" id="UP000245474"/>
    </source>
</evidence>
<evidence type="ECO:0000259" key="4">
    <source>
        <dbReference type="Pfam" id="PF02576"/>
    </source>
</evidence>
<protein>
    <recommendedName>
        <fullName evidence="3">Ribosome maturation factor RimP</fullName>
    </recommendedName>
</protein>
<dbReference type="RefSeq" id="WP_109678177.1">
    <property type="nucleotide sequence ID" value="NZ_CP086615.1"/>
</dbReference>
<comment type="similarity">
    <text evidence="3">Belongs to the RimP family.</text>
</comment>
<evidence type="ECO:0000313" key="6">
    <source>
        <dbReference type="EMBL" id="PWG63570.1"/>
    </source>
</evidence>
<dbReference type="SUPFAM" id="SSF74942">
    <property type="entry name" value="YhbC-like, C-terminal domain"/>
    <property type="match status" value="1"/>
</dbReference>
<comment type="function">
    <text evidence="3">Required for maturation of 30S ribosomal subunits.</text>
</comment>
<dbReference type="Proteomes" id="UP000245474">
    <property type="component" value="Unassembled WGS sequence"/>
</dbReference>
<evidence type="ECO:0000259" key="5">
    <source>
        <dbReference type="Pfam" id="PF17384"/>
    </source>
</evidence>
<dbReference type="InterPro" id="IPR028989">
    <property type="entry name" value="RimP_N"/>
</dbReference>
<dbReference type="Gene3D" id="3.30.300.70">
    <property type="entry name" value="RimP-like superfamily, N-terminal"/>
    <property type="match status" value="1"/>
</dbReference>
<feature type="domain" description="Ribosome maturation factor RimP N-terminal" evidence="4">
    <location>
        <begin position="10"/>
        <end position="82"/>
    </location>
</feature>
<evidence type="ECO:0000256" key="3">
    <source>
        <dbReference type="HAMAP-Rule" id="MF_01077"/>
    </source>
</evidence>
<dbReference type="GO" id="GO:0006412">
    <property type="term" value="P:translation"/>
    <property type="evidence" value="ECO:0007669"/>
    <property type="project" value="TreeGrafter"/>
</dbReference>
<name>A0A2U2N384_9GAMM</name>
<dbReference type="SUPFAM" id="SSF75420">
    <property type="entry name" value="YhbC-like, N-terminal domain"/>
    <property type="match status" value="1"/>
</dbReference>
<organism evidence="6 7">
    <name type="scientific">Sediminicurvatus halobius</name>
    <dbReference type="NCBI Taxonomy" id="2182432"/>
    <lineage>
        <taxon>Bacteria</taxon>
        <taxon>Pseudomonadati</taxon>
        <taxon>Pseudomonadota</taxon>
        <taxon>Gammaproteobacteria</taxon>
        <taxon>Chromatiales</taxon>
        <taxon>Ectothiorhodospiraceae</taxon>
        <taxon>Sediminicurvatus</taxon>
    </lineage>
</organism>
<dbReference type="GO" id="GO:0000028">
    <property type="term" value="P:ribosomal small subunit assembly"/>
    <property type="evidence" value="ECO:0007669"/>
    <property type="project" value="TreeGrafter"/>
</dbReference>
<reference evidence="6 7" key="1">
    <citation type="submission" date="2018-05" db="EMBL/GenBank/DDBJ databases">
        <title>Spiribacter halobius sp. nov., a moderately halophilic bacterium isolated from marine solar saltern.</title>
        <authorList>
            <person name="Zheng W.-S."/>
            <person name="Lu D.-C."/>
            <person name="Du Z.-J."/>
        </authorList>
    </citation>
    <scope>NUCLEOTIDE SEQUENCE [LARGE SCALE GENOMIC DNA]</scope>
    <source>
        <strain evidence="6 7">E85</strain>
    </source>
</reference>
<dbReference type="PANTHER" id="PTHR33867">
    <property type="entry name" value="RIBOSOME MATURATION FACTOR RIMP"/>
    <property type="match status" value="1"/>
</dbReference>
<evidence type="ECO:0000256" key="1">
    <source>
        <dbReference type="ARBA" id="ARBA00022490"/>
    </source>
</evidence>
<dbReference type="InterPro" id="IPR003728">
    <property type="entry name" value="Ribosome_maturation_RimP"/>
</dbReference>
<keyword evidence="1 3" id="KW-0963">Cytoplasm</keyword>
<dbReference type="HAMAP" id="MF_01077">
    <property type="entry name" value="RimP"/>
    <property type="match status" value="1"/>
</dbReference>
<feature type="domain" description="Ribosome maturation factor RimP C-terminal" evidence="5">
    <location>
        <begin position="86"/>
        <end position="149"/>
    </location>
</feature>
<dbReference type="AlphaFoldDB" id="A0A2U2N384"/>
<keyword evidence="7" id="KW-1185">Reference proteome</keyword>
<gene>
    <name evidence="3" type="primary">rimP</name>
    <name evidence="6" type="ORF">DEM34_08405</name>
</gene>
<proteinExistence type="inferred from homology"/>
<keyword evidence="2 3" id="KW-0690">Ribosome biogenesis</keyword>
<dbReference type="EMBL" id="QFFI01000010">
    <property type="protein sequence ID" value="PWG63570.1"/>
    <property type="molecule type" value="Genomic_DNA"/>
</dbReference>
<dbReference type="InterPro" id="IPR036847">
    <property type="entry name" value="RimP_C_sf"/>
</dbReference>
<dbReference type="NCBIfam" id="NF000927">
    <property type="entry name" value="PRK00092.1-1"/>
    <property type="match status" value="1"/>
</dbReference>
<dbReference type="Pfam" id="PF02576">
    <property type="entry name" value="RimP_N"/>
    <property type="match status" value="1"/>
</dbReference>
<accession>A0A2U2N384</accession>
<dbReference type="CDD" id="cd01734">
    <property type="entry name" value="YlxS_C"/>
    <property type="match status" value="1"/>
</dbReference>
<comment type="caution">
    <text evidence="6">The sequence shown here is derived from an EMBL/GenBank/DDBJ whole genome shotgun (WGS) entry which is preliminary data.</text>
</comment>
<dbReference type="Pfam" id="PF17384">
    <property type="entry name" value="DUF150_C"/>
    <property type="match status" value="1"/>
</dbReference>
<sequence length="150" mass="16400">MTAVDSLTGLLEPVVEGLGYELVGVEYHPSGRQGLLRVYIDHPEGIGVDDCARVSHQVSGVLDVEDPLPGEYLLEVSSPGLDRPVFKPADFQRFAGERVRLRLRGLVDGRRKYRGRLLGLRGESVVIEESGGEVAVPLAEIDRANLELEP</sequence>
<dbReference type="PANTHER" id="PTHR33867:SF1">
    <property type="entry name" value="RIBOSOME MATURATION FACTOR RIMP"/>
    <property type="match status" value="1"/>
</dbReference>
<evidence type="ECO:0000256" key="2">
    <source>
        <dbReference type="ARBA" id="ARBA00022517"/>
    </source>
</evidence>